<dbReference type="Proteomes" id="UP000588112">
    <property type="component" value="Unassembled WGS sequence"/>
</dbReference>
<dbReference type="Gene3D" id="3.30.1310.10">
    <property type="entry name" value="Nucleoid-associated protein YbaB-like domain"/>
    <property type="match status" value="1"/>
</dbReference>
<reference evidence="1 2" key="1">
    <citation type="submission" date="2020-08" db="EMBL/GenBank/DDBJ databases">
        <title>Sequencing the genomes of 1000 actinobacteria strains.</title>
        <authorList>
            <person name="Klenk H.-P."/>
        </authorList>
    </citation>
    <scope>NUCLEOTIDE SEQUENCE [LARGE SCALE GENOMIC DNA]</scope>
    <source>
        <strain evidence="1 2">DSM 45790</strain>
    </source>
</reference>
<organism evidence="1 2">
    <name type="scientific">Sphaerisporangium krabiense</name>
    <dbReference type="NCBI Taxonomy" id="763782"/>
    <lineage>
        <taxon>Bacteria</taxon>
        <taxon>Bacillati</taxon>
        <taxon>Actinomycetota</taxon>
        <taxon>Actinomycetes</taxon>
        <taxon>Streptosporangiales</taxon>
        <taxon>Streptosporangiaceae</taxon>
        <taxon>Sphaerisporangium</taxon>
    </lineage>
</organism>
<dbReference type="RefSeq" id="WP_184607908.1">
    <property type="nucleotide sequence ID" value="NZ_BOOS01000012.1"/>
</dbReference>
<evidence type="ECO:0000313" key="2">
    <source>
        <dbReference type="Proteomes" id="UP000588112"/>
    </source>
</evidence>
<gene>
    <name evidence="1" type="ORF">BJ981_000250</name>
</gene>
<protein>
    <submittedName>
        <fullName evidence="1">DNA-binding protein YbaB</fullName>
    </submittedName>
</protein>
<dbReference type="AlphaFoldDB" id="A0A7W8YZC7"/>
<evidence type="ECO:0000313" key="1">
    <source>
        <dbReference type="EMBL" id="MBB5624551.1"/>
    </source>
</evidence>
<dbReference type="InterPro" id="IPR036894">
    <property type="entry name" value="YbaB-like_sf"/>
</dbReference>
<dbReference type="InterPro" id="IPR004401">
    <property type="entry name" value="YbaB/EbfC"/>
</dbReference>
<dbReference type="EMBL" id="JACHBR010000001">
    <property type="protein sequence ID" value="MBB5624551.1"/>
    <property type="molecule type" value="Genomic_DNA"/>
</dbReference>
<comment type="caution">
    <text evidence="1">The sequence shown here is derived from an EMBL/GenBank/DDBJ whole genome shotgun (WGS) entry which is preliminary data.</text>
</comment>
<accession>A0A7W8YZC7</accession>
<sequence length="134" mass="14446">MVYGLHPDPAAWRDGDIDQDAERAARVLAWARDAEEELAAIVGEGEAGDGRVRVTTTADGLVREVVFAPRATRADSRTLAEELLLAVGRAQDDAERKARDLVAGALGEILPAGAPGPETVEEECRRLLRCFTRP</sequence>
<keyword evidence="1" id="KW-0238">DNA-binding</keyword>
<keyword evidence="2" id="KW-1185">Reference proteome</keyword>
<dbReference type="SUPFAM" id="SSF82607">
    <property type="entry name" value="YbaB-like"/>
    <property type="match status" value="1"/>
</dbReference>
<name>A0A7W8YZC7_9ACTN</name>
<dbReference type="GO" id="GO:0003677">
    <property type="term" value="F:DNA binding"/>
    <property type="evidence" value="ECO:0007669"/>
    <property type="project" value="UniProtKB-KW"/>
</dbReference>
<proteinExistence type="predicted"/>
<dbReference type="Pfam" id="PF02575">
    <property type="entry name" value="YbaB_DNA_bd"/>
    <property type="match status" value="1"/>
</dbReference>